<dbReference type="SMART" id="SM00563">
    <property type="entry name" value="PlsC"/>
    <property type="match status" value="1"/>
</dbReference>
<evidence type="ECO:0000313" key="9">
    <source>
        <dbReference type="EMBL" id="MBP2021422.1"/>
    </source>
</evidence>
<evidence type="ECO:0000256" key="2">
    <source>
        <dbReference type="ARBA" id="ARBA00008655"/>
    </source>
</evidence>
<dbReference type="Pfam" id="PF01553">
    <property type="entry name" value="Acyltransferase"/>
    <property type="match status" value="1"/>
</dbReference>
<evidence type="ECO:0000256" key="1">
    <source>
        <dbReference type="ARBA" id="ARBA00005189"/>
    </source>
</evidence>
<comment type="pathway">
    <text evidence="1">Lipid metabolism.</text>
</comment>
<feature type="domain" description="Phospholipid/glycerol acyltransferase" evidence="8">
    <location>
        <begin position="74"/>
        <end position="188"/>
    </location>
</feature>
<dbReference type="Proteomes" id="UP001519308">
    <property type="component" value="Unassembled WGS sequence"/>
</dbReference>
<sequence length="237" mass="26749">MLRTIRWYVSFAVSLIGKIPQMHTVKSLEKKGELSFRNEYIHKTTSKWAMKRVKLSGAKVNIYGEENIPKDIPVVFIGNHQGNFDIALFMSFIDKPKGYVAKIEMKKIPILRNWMSYMNCVFMDRSSIRKSAEAIVEGVNIIKKGHSLVIFPEGTRSKGEKMGEFKAGSFKLATKTKVPIIPVTIKGSYKLMEANGNKIKPAEVDMFIHPAVNTANLSKEEIDSLPGKVKKIIESKL</sequence>
<dbReference type="SUPFAM" id="SSF69593">
    <property type="entry name" value="Glycerol-3-phosphate (1)-acyltransferase"/>
    <property type="match status" value="1"/>
</dbReference>
<keyword evidence="10" id="KW-1185">Reference proteome</keyword>
<dbReference type="EMBL" id="JAGGLL010000007">
    <property type="protein sequence ID" value="MBP2021422.1"/>
    <property type="molecule type" value="Genomic_DNA"/>
</dbReference>
<dbReference type="InterPro" id="IPR004552">
    <property type="entry name" value="AGP_acyltrans"/>
</dbReference>
<keyword evidence="3 7" id="KW-0444">Lipid biosynthesis</keyword>
<proteinExistence type="inferred from homology"/>
<evidence type="ECO:0000256" key="5">
    <source>
        <dbReference type="ARBA" id="ARBA00023098"/>
    </source>
</evidence>
<dbReference type="GO" id="GO:0003841">
    <property type="term" value="F:1-acylglycerol-3-phosphate O-acyltransferase activity"/>
    <property type="evidence" value="ECO:0007669"/>
    <property type="project" value="UniProtKB-EC"/>
</dbReference>
<dbReference type="InterPro" id="IPR002123">
    <property type="entry name" value="Plipid/glycerol_acylTrfase"/>
</dbReference>
<dbReference type="EC" id="2.3.1.51" evidence="7"/>
<dbReference type="CDD" id="cd07989">
    <property type="entry name" value="LPLAT_AGPAT-like"/>
    <property type="match status" value="1"/>
</dbReference>
<dbReference type="PANTHER" id="PTHR10434">
    <property type="entry name" value="1-ACYL-SN-GLYCEROL-3-PHOSPHATE ACYLTRANSFERASE"/>
    <property type="match status" value="1"/>
</dbReference>
<accession>A0ABS4K0W8</accession>
<keyword evidence="5 7" id="KW-0443">Lipid metabolism</keyword>
<comment type="domain">
    <text evidence="7">The HXXXXD motif is essential for acyltransferase activity and may constitute the binding site for the phosphate moiety of the glycerol-3-phosphate.</text>
</comment>
<keyword evidence="7" id="KW-0594">Phospholipid biosynthesis</keyword>
<reference evidence="9 10" key="1">
    <citation type="submission" date="2021-03" db="EMBL/GenBank/DDBJ databases">
        <title>Genomic Encyclopedia of Type Strains, Phase IV (KMG-IV): sequencing the most valuable type-strain genomes for metagenomic binning, comparative biology and taxonomic classification.</title>
        <authorList>
            <person name="Goeker M."/>
        </authorList>
    </citation>
    <scope>NUCLEOTIDE SEQUENCE [LARGE SCALE GENOMIC DNA]</scope>
    <source>
        <strain evidence="9 10">DSM 28650</strain>
    </source>
</reference>
<evidence type="ECO:0000256" key="3">
    <source>
        <dbReference type="ARBA" id="ARBA00022516"/>
    </source>
</evidence>
<keyword evidence="4 7" id="KW-0808">Transferase</keyword>
<protein>
    <recommendedName>
        <fullName evidence="7">1-acyl-sn-glycerol-3-phosphate acyltransferase</fullName>
        <ecNumber evidence="7">2.3.1.51</ecNumber>
    </recommendedName>
</protein>
<evidence type="ECO:0000259" key="8">
    <source>
        <dbReference type="SMART" id="SM00563"/>
    </source>
</evidence>
<evidence type="ECO:0000256" key="6">
    <source>
        <dbReference type="ARBA" id="ARBA00023315"/>
    </source>
</evidence>
<dbReference type="NCBIfam" id="TIGR00530">
    <property type="entry name" value="AGP_acyltrn"/>
    <property type="match status" value="1"/>
</dbReference>
<evidence type="ECO:0000256" key="7">
    <source>
        <dbReference type="RuleBase" id="RU361267"/>
    </source>
</evidence>
<organism evidence="9 10">
    <name type="scientific">Clostridium punense</name>
    <dbReference type="NCBI Taxonomy" id="1054297"/>
    <lineage>
        <taxon>Bacteria</taxon>
        <taxon>Bacillati</taxon>
        <taxon>Bacillota</taxon>
        <taxon>Clostridia</taxon>
        <taxon>Eubacteriales</taxon>
        <taxon>Clostridiaceae</taxon>
        <taxon>Clostridium</taxon>
    </lineage>
</organism>
<keyword evidence="7" id="KW-1208">Phospholipid metabolism</keyword>
<comment type="catalytic activity">
    <reaction evidence="7">
        <text>a 1-acyl-sn-glycero-3-phosphate + an acyl-CoA = a 1,2-diacyl-sn-glycero-3-phosphate + CoA</text>
        <dbReference type="Rhea" id="RHEA:19709"/>
        <dbReference type="ChEBI" id="CHEBI:57287"/>
        <dbReference type="ChEBI" id="CHEBI:57970"/>
        <dbReference type="ChEBI" id="CHEBI:58342"/>
        <dbReference type="ChEBI" id="CHEBI:58608"/>
        <dbReference type="EC" id="2.3.1.51"/>
    </reaction>
</comment>
<dbReference type="RefSeq" id="WP_021282479.1">
    <property type="nucleotide sequence ID" value="NZ_JAGGLL010000007.1"/>
</dbReference>
<evidence type="ECO:0000313" key="10">
    <source>
        <dbReference type="Proteomes" id="UP001519308"/>
    </source>
</evidence>
<dbReference type="PANTHER" id="PTHR10434:SF64">
    <property type="entry name" value="1-ACYL-SN-GLYCEROL-3-PHOSPHATE ACYLTRANSFERASE-RELATED"/>
    <property type="match status" value="1"/>
</dbReference>
<keyword evidence="6 7" id="KW-0012">Acyltransferase</keyword>
<comment type="similarity">
    <text evidence="2 7">Belongs to the 1-acyl-sn-glycerol-3-phosphate acyltransferase family.</text>
</comment>
<comment type="caution">
    <text evidence="9">The sequence shown here is derived from an EMBL/GenBank/DDBJ whole genome shotgun (WGS) entry which is preliminary data.</text>
</comment>
<evidence type="ECO:0000256" key="4">
    <source>
        <dbReference type="ARBA" id="ARBA00022679"/>
    </source>
</evidence>
<gene>
    <name evidence="9" type="ORF">J2Z44_001218</name>
</gene>
<name>A0ABS4K0W8_9CLOT</name>